<proteinExistence type="predicted"/>
<protein>
    <submittedName>
        <fullName evidence="4">Methyltransferase</fullName>
    </submittedName>
</protein>
<organism evidence="4 5">
    <name type="scientific">Actinokineospora fastidiosa</name>
    <dbReference type="NCBI Taxonomy" id="1816"/>
    <lineage>
        <taxon>Bacteria</taxon>
        <taxon>Bacillati</taxon>
        <taxon>Actinomycetota</taxon>
        <taxon>Actinomycetes</taxon>
        <taxon>Pseudonocardiales</taxon>
        <taxon>Pseudonocardiaceae</taxon>
        <taxon>Actinokineospora</taxon>
    </lineage>
</organism>
<evidence type="ECO:0000256" key="2">
    <source>
        <dbReference type="ARBA" id="ARBA00022679"/>
    </source>
</evidence>
<dbReference type="GO" id="GO:0008168">
    <property type="term" value="F:methyltransferase activity"/>
    <property type="evidence" value="ECO:0007669"/>
    <property type="project" value="UniProtKB-KW"/>
</dbReference>
<dbReference type="RefSeq" id="WP_189212352.1">
    <property type="nucleotide sequence ID" value="NZ_BMRB01000003.1"/>
</dbReference>
<dbReference type="Proteomes" id="UP000660680">
    <property type="component" value="Unassembled WGS sequence"/>
</dbReference>
<evidence type="ECO:0000313" key="4">
    <source>
        <dbReference type="EMBL" id="GGS43621.1"/>
    </source>
</evidence>
<keyword evidence="1 4" id="KW-0489">Methyltransferase</keyword>
<accession>A0A918GKT9</accession>
<dbReference type="EMBL" id="BMRB01000003">
    <property type="protein sequence ID" value="GGS43621.1"/>
    <property type="molecule type" value="Genomic_DNA"/>
</dbReference>
<dbReference type="AlphaFoldDB" id="A0A918GKT9"/>
<gene>
    <name evidence="4" type="ORF">GCM10010171_43460</name>
</gene>
<keyword evidence="5" id="KW-1185">Reference proteome</keyword>
<dbReference type="InterPro" id="IPR041698">
    <property type="entry name" value="Methyltransf_25"/>
</dbReference>
<dbReference type="Gene3D" id="3.40.50.150">
    <property type="entry name" value="Vaccinia Virus protein VP39"/>
    <property type="match status" value="1"/>
</dbReference>
<feature type="domain" description="Methyltransferase" evidence="3">
    <location>
        <begin position="50"/>
        <end position="145"/>
    </location>
</feature>
<dbReference type="PANTHER" id="PTHR43861">
    <property type="entry name" value="TRANS-ACONITATE 2-METHYLTRANSFERASE-RELATED"/>
    <property type="match status" value="1"/>
</dbReference>
<dbReference type="PANTHER" id="PTHR43861:SF1">
    <property type="entry name" value="TRANS-ACONITATE 2-METHYLTRANSFERASE"/>
    <property type="match status" value="1"/>
</dbReference>
<name>A0A918GKT9_9PSEU</name>
<reference evidence="4" key="1">
    <citation type="journal article" date="2014" name="Int. J. Syst. Evol. Microbiol.">
        <title>Complete genome sequence of Corynebacterium casei LMG S-19264T (=DSM 44701T), isolated from a smear-ripened cheese.</title>
        <authorList>
            <consortium name="US DOE Joint Genome Institute (JGI-PGF)"/>
            <person name="Walter F."/>
            <person name="Albersmeier A."/>
            <person name="Kalinowski J."/>
            <person name="Ruckert C."/>
        </authorList>
    </citation>
    <scope>NUCLEOTIDE SEQUENCE</scope>
    <source>
        <strain evidence="4">JCM 3276</strain>
    </source>
</reference>
<dbReference type="GO" id="GO:0032259">
    <property type="term" value="P:methylation"/>
    <property type="evidence" value="ECO:0007669"/>
    <property type="project" value="UniProtKB-KW"/>
</dbReference>
<dbReference type="CDD" id="cd02440">
    <property type="entry name" value="AdoMet_MTases"/>
    <property type="match status" value="1"/>
</dbReference>
<keyword evidence="2" id="KW-0808">Transferase</keyword>
<evidence type="ECO:0000313" key="5">
    <source>
        <dbReference type="Proteomes" id="UP000660680"/>
    </source>
</evidence>
<dbReference type="InterPro" id="IPR029063">
    <property type="entry name" value="SAM-dependent_MTases_sf"/>
</dbReference>
<sequence>MDKTVNDNWESYWRDLPRERGLPVWDSDGAVTATAQLPVFRPYFDAALPVLDIGCGNGTQTAALAEHFPRVIGMDFAQSAIEHARTLQAGTAATFRTFDLTDADAARAVHDELGDVNVYLRGVLHQMPDEDRPRAAAALSVLLGDSGHAFAVELAPSASASMKTALGQSPDAVPKLQRVFRYGLTPAAWDEGKLDAVLDGAGMAVVARGEVPLHGTDRLPDGSPLRLPMVYVVARNQR</sequence>
<dbReference type="SUPFAM" id="SSF53335">
    <property type="entry name" value="S-adenosyl-L-methionine-dependent methyltransferases"/>
    <property type="match status" value="1"/>
</dbReference>
<dbReference type="Pfam" id="PF13649">
    <property type="entry name" value="Methyltransf_25"/>
    <property type="match status" value="1"/>
</dbReference>
<evidence type="ECO:0000256" key="1">
    <source>
        <dbReference type="ARBA" id="ARBA00022603"/>
    </source>
</evidence>
<reference evidence="4" key="2">
    <citation type="submission" date="2020-09" db="EMBL/GenBank/DDBJ databases">
        <authorList>
            <person name="Sun Q."/>
            <person name="Ohkuma M."/>
        </authorList>
    </citation>
    <scope>NUCLEOTIDE SEQUENCE</scope>
    <source>
        <strain evidence="4">JCM 3276</strain>
    </source>
</reference>
<comment type="caution">
    <text evidence="4">The sequence shown here is derived from an EMBL/GenBank/DDBJ whole genome shotgun (WGS) entry which is preliminary data.</text>
</comment>
<evidence type="ECO:0000259" key="3">
    <source>
        <dbReference type="Pfam" id="PF13649"/>
    </source>
</evidence>